<reference evidence="2" key="1">
    <citation type="journal article" date="2020" name="Fungal Divers.">
        <title>Resolving the Mortierellaceae phylogeny through synthesis of multi-gene phylogenetics and phylogenomics.</title>
        <authorList>
            <person name="Vandepol N."/>
            <person name="Liber J."/>
            <person name="Desiro A."/>
            <person name="Na H."/>
            <person name="Kennedy M."/>
            <person name="Barry K."/>
            <person name="Grigoriev I.V."/>
            <person name="Miller A.N."/>
            <person name="O'Donnell K."/>
            <person name="Stajich J.E."/>
            <person name="Bonito G."/>
        </authorList>
    </citation>
    <scope>NUCLEOTIDE SEQUENCE</scope>
    <source>
        <strain evidence="2">NRRL 6426</strain>
    </source>
</reference>
<feature type="compositionally biased region" description="Basic and acidic residues" evidence="1">
    <location>
        <begin position="1"/>
        <end position="10"/>
    </location>
</feature>
<name>A0A9P5RV65_9FUNG</name>
<dbReference type="EMBL" id="JAAAUQ010000877">
    <property type="protein sequence ID" value="KAF9147027.1"/>
    <property type="molecule type" value="Genomic_DNA"/>
</dbReference>
<evidence type="ECO:0000313" key="3">
    <source>
        <dbReference type="Proteomes" id="UP000748756"/>
    </source>
</evidence>
<evidence type="ECO:0000313" key="2">
    <source>
        <dbReference type="EMBL" id="KAF9147027.1"/>
    </source>
</evidence>
<evidence type="ECO:0000256" key="1">
    <source>
        <dbReference type="SAM" id="MobiDB-lite"/>
    </source>
</evidence>
<feature type="region of interest" description="Disordered" evidence="1">
    <location>
        <begin position="1"/>
        <end position="94"/>
    </location>
</feature>
<organism evidence="2 3">
    <name type="scientific">Linnemannia schmuckeri</name>
    <dbReference type="NCBI Taxonomy" id="64567"/>
    <lineage>
        <taxon>Eukaryota</taxon>
        <taxon>Fungi</taxon>
        <taxon>Fungi incertae sedis</taxon>
        <taxon>Mucoromycota</taxon>
        <taxon>Mortierellomycotina</taxon>
        <taxon>Mortierellomycetes</taxon>
        <taxon>Mortierellales</taxon>
        <taxon>Mortierellaceae</taxon>
        <taxon>Linnemannia</taxon>
    </lineage>
</organism>
<dbReference type="OrthoDB" id="2397303at2759"/>
<gene>
    <name evidence="2" type="ORF">BG015_011384</name>
</gene>
<proteinExistence type="predicted"/>
<accession>A0A9P5RV65</accession>
<dbReference type="Proteomes" id="UP000748756">
    <property type="component" value="Unassembled WGS sequence"/>
</dbReference>
<comment type="caution">
    <text evidence="2">The sequence shown here is derived from an EMBL/GenBank/DDBJ whole genome shotgun (WGS) entry which is preliminary data.</text>
</comment>
<protein>
    <submittedName>
        <fullName evidence="2">Uncharacterized protein</fullName>
    </submittedName>
</protein>
<dbReference type="AlphaFoldDB" id="A0A9P5RV65"/>
<keyword evidence="3" id="KW-1185">Reference proteome</keyword>
<sequence length="135" mass="15018">MTECLHRSKDLTSAADPSVPETLDAHTTAVDSNRLGQEGSMPPINPTEPEASIPVEDRTSKETAATVYQDLSSYSNNNKKSSQPILSTDNKTKAKSIPLKEFRAIKKKLRKRELRRQNAIEACRIRAIETAQKPK</sequence>
<feature type="compositionally biased region" description="Low complexity" evidence="1">
    <location>
        <begin position="72"/>
        <end position="82"/>
    </location>
</feature>